<evidence type="ECO:0000313" key="3">
    <source>
        <dbReference type="Proteomes" id="UP000006039"/>
    </source>
</evidence>
<dbReference type="AlphaFoldDB" id="J3PDJ9"/>
<protein>
    <submittedName>
        <fullName evidence="1 2">Uncharacterized protein</fullName>
    </submittedName>
</protein>
<reference evidence="2" key="5">
    <citation type="submission" date="2018-04" db="UniProtKB">
        <authorList>
            <consortium name="EnsemblFungi"/>
        </authorList>
    </citation>
    <scope>IDENTIFICATION</scope>
    <source>
        <strain evidence="2">R3-111a-1</strain>
    </source>
</reference>
<evidence type="ECO:0000313" key="1">
    <source>
        <dbReference type="EMBL" id="EJT70549.1"/>
    </source>
</evidence>
<reference evidence="1" key="2">
    <citation type="submission" date="2010-07" db="EMBL/GenBank/DDBJ databases">
        <authorList>
            <consortium name="The Broad Institute Genome Sequencing Platform"/>
            <consortium name="Broad Institute Genome Sequencing Center for Infectious Disease"/>
            <person name="Ma L.-J."/>
            <person name="Dead R."/>
            <person name="Young S."/>
            <person name="Zeng Q."/>
            <person name="Koehrsen M."/>
            <person name="Alvarado L."/>
            <person name="Berlin A."/>
            <person name="Chapman S.B."/>
            <person name="Chen Z."/>
            <person name="Freedman E."/>
            <person name="Gellesch M."/>
            <person name="Goldberg J."/>
            <person name="Griggs A."/>
            <person name="Gujja S."/>
            <person name="Heilman E.R."/>
            <person name="Heiman D."/>
            <person name="Hepburn T."/>
            <person name="Howarth C."/>
            <person name="Jen D."/>
            <person name="Larson L."/>
            <person name="Mehta T."/>
            <person name="Neiman D."/>
            <person name="Pearson M."/>
            <person name="Roberts A."/>
            <person name="Saif S."/>
            <person name="Shea T."/>
            <person name="Shenoy N."/>
            <person name="Sisk P."/>
            <person name="Stolte C."/>
            <person name="Sykes S."/>
            <person name="Walk T."/>
            <person name="White J."/>
            <person name="Yandava C."/>
            <person name="Haas B."/>
            <person name="Nusbaum C."/>
            <person name="Birren B."/>
        </authorList>
    </citation>
    <scope>NUCLEOTIDE SEQUENCE</scope>
    <source>
        <strain evidence="1">R3-111a-1</strain>
    </source>
</reference>
<dbReference type="VEuPathDB" id="FungiDB:GGTG_11572"/>
<dbReference type="Proteomes" id="UP000006039">
    <property type="component" value="Unassembled WGS sequence"/>
</dbReference>
<accession>J3PDJ9</accession>
<evidence type="ECO:0000313" key="2">
    <source>
        <dbReference type="EnsemblFungi" id="EJT70549"/>
    </source>
</evidence>
<reference evidence="2" key="4">
    <citation type="journal article" date="2015" name="G3 (Bethesda)">
        <title>Genome sequences of three phytopathogenic species of the Magnaporthaceae family of fungi.</title>
        <authorList>
            <person name="Okagaki L.H."/>
            <person name="Nunes C.C."/>
            <person name="Sailsbery J."/>
            <person name="Clay B."/>
            <person name="Brown D."/>
            <person name="John T."/>
            <person name="Oh Y."/>
            <person name="Young N."/>
            <person name="Fitzgerald M."/>
            <person name="Haas B.J."/>
            <person name="Zeng Q."/>
            <person name="Young S."/>
            <person name="Adiconis X."/>
            <person name="Fan L."/>
            <person name="Levin J.Z."/>
            <person name="Mitchell T.K."/>
            <person name="Okubara P.A."/>
            <person name="Farman M.L."/>
            <person name="Kohn L.M."/>
            <person name="Birren B."/>
            <person name="Ma L.-J."/>
            <person name="Dean R.A."/>
        </authorList>
    </citation>
    <scope>NUCLEOTIDE SEQUENCE</scope>
    <source>
        <strain evidence="2">R3-111a-1</strain>
    </source>
</reference>
<dbReference type="HOGENOM" id="CLU_2979220_0_0_1"/>
<reference evidence="3" key="1">
    <citation type="submission" date="2010-07" db="EMBL/GenBank/DDBJ databases">
        <title>The genome sequence of Gaeumannomyces graminis var. tritici strain R3-111a-1.</title>
        <authorList>
            <consortium name="The Broad Institute Genome Sequencing Platform"/>
            <person name="Ma L.-J."/>
            <person name="Dead R."/>
            <person name="Young S."/>
            <person name="Zeng Q."/>
            <person name="Koehrsen M."/>
            <person name="Alvarado L."/>
            <person name="Berlin A."/>
            <person name="Chapman S.B."/>
            <person name="Chen Z."/>
            <person name="Freedman E."/>
            <person name="Gellesch M."/>
            <person name="Goldberg J."/>
            <person name="Griggs A."/>
            <person name="Gujja S."/>
            <person name="Heilman E.R."/>
            <person name="Heiman D."/>
            <person name="Hepburn T."/>
            <person name="Howarth C."/>
            <person name="Jen D."/>
            <person name="Larson L."/>
            <person name="Mehta T."/>
            <person name="Neiman D."/>
            <person name="Pearson M."/>
            <person name="Roberts A."/>
            <person name="Saif S."/>
            <person name="Shea T."/>
            <person name="Shenoy N."/>
            <person name="Sisk P."/>
            <person name="Stolte C."/>
            <person name="Sykes S."/>
            <person name="Walk T."/>
            <person name="White J."/>
            <person name="Yandava C."/>
            <person name="Haas B."/>
            <person name="Nusbaum C."/>
            <person name="Birren B."/>
        </authorList>
    </citation>
    <scope>NUCLEOTIDE SEQUENCE [LARGE SCALE GENOMIC DNA]</scope>
    <source>
        <strain evidence="3">R3-111a-1</strain>
    </source>
</reference>
<gene>
    <name evidence="2" type="primary">20352030</name>
    <name evidence="1" type="ORF">GGTG_11572</name>
</gene>
<reference evidence="1" key="3">
    <citation type="submission" date="2010-09" db="EMBL/GenBank/DDBJ databases">
        <title>Annotation of Gaeumannomyces graminis var. tritici R3-111a-1.</title>
        <authorList>
            <consortium name="The Broad Institute Genome Sequencing Platform"/>
            <person name="Ma L.-J."/>
            <person name="Dead R."/>
            <person name="Young S.K."/>
            <person name="Zeng Q."/>
            <person name="Gargeya S."/>
            <person name="Fitzgerald M."/>
            <person name="Haas B."/>
            <person name="Abouelleil A."/>
            <person name="Alvarado L."/>
            <person name="Arachchi H.M."/>
            <person name="Berlin A."/>
            <person name="Brown A."/>
            <person name="Chapman S.B."/>
            <person name="Chen Z."/>
            <person name="Dunbar C."/>
            <person name="Freedman E."/>
            <person name="Gearin G."/>
            <person name="Gellesch M."/>
            <person name="Goldberg J."/>
            <person name="Griggs A."/>
            <person name="Gujja S."/>
            <person name="Heiman D."/>
            <person name="Howarth C."/>
            <person name="Larson L."/>
            <person name="Lui A."/>
            <person name="MacDonald P.J.P."/>
            <person name="Mehta T."/>
            <person name="Montmayeur A."/>
            <person name="Murphy C."/>
            <person name="Neiman D."/>
            <person name="Pearson M."/>
            <person name="Priest M."/>
            <person name="Roberts A."/>
            <person name="Saif S."/>
            <person name="Shea T."/>
            <person name="Shenoy N."/>
            <person name="Sisk P."/>
            <person name="Stolte C."/>
            <person name="Sykes S."/>
            <person name="Yandava C."/>
            <person name="Wortman J."/>
            <person name="Nusbaum C."/>
            <person name="Birren B."/>
        </authorList>
    </citation>
    <scope>NUCLEOTIDE SEQUENCE</scope>
    <source>
        <strain evidence="1">R3-111a-1</strain>
    </source>
</reference>
<proteinExistence type="predicted"/>
<keyword evidence="3" id="KW-1185">Reference proteome</keyword>
<sequence>MGMQGSNDEEQQEKYLLCFPAAHRSPTHPEASNPSLACSPASMGGYSAWTAYISLRKF</sequence>
<dbReference type="EMBL" id="GL385401">
    <property type="protein sequence ID" value="EJT70549.1"/>
    <property type="molecule type" value="Genomic_DNA"/>
</dbReference>
<name>J3PDJ9_GAET3</name>
<organism evidence="1">
    <name type="scientific">Gaeumannomyces tritici (strain R3-111a-1)</name>
    <name type="common">Wheat and barley take-all root rot fungus</name>
    <name type="synonym">Gaeumannomyces graminis var. tritici</name>
    <dbReference type="NCBI Taxonomy" id="644352"/>
    <lineage>
        <taxon>Eukaryota</taxon>
        <taxon>Fungi</taxon>
        <taxon>Dikarya</taxon>
        <taxon>Ascomycota</taxon>
        <taxon>Pezizomycotina</taxon>
        <taxon>Sordariomycetes</taxon>
        <taxon>Sordariomycetidae</taxon>
        <taxon>Magnaporthales</taxon>
        <taxon>Magnaporthaceae</taxon>
        <taxon>Gaeumannomyces</taxon>
    </lineage>
</organism>
<dbReference type="GeneID" id="20352030"/>
<dbReference type="RefSeq" id="XP_009227727.1">
    <property type="nucleotide sequence ID" value="XM_009229463.1"/>
</dbReference>
<dbReference type="EnsemblFungi" id="EJT70549">
    <property type="protein sequence ID" value="EJT70549"/>
    <property type="gene ID" value="GGTG_11572"/>
</dbReference>